<feature type="domain" description="HTH tetR-type" evidence="3">
    <location>
        <begin position="7"/>
        <end position="67"/>
    </location>
</feature>
<dbReference type="PANTHER" id="PTHR43479:SF11">
    <property type="entry name" value="ACREF_ENVCD OPERON REPRESSOR-RELATED"/>
    <property type="match status" value="1"/>
</dbReference>
<dbReference type="EMBL" id="MCGH01000003">
    <property type="protein sequence ID" value="ODM04132.1"/>
    <property type="molecule type" value="Genomic_DNA"/>
</dbReference>
<organism evidence="4 5">
    <name type="scientific">Eisenbergiella tayi</name>
    <dbReference type="NCBI Taxonomy" id="1432052"/>
    <lineage>
        <taxon>Bacteria</taxon>
        <taxon>Bacillati</taxon>
        <taxon>Bacillota</taxon>
        <taxon>Clostridia</taxon>
        <taxon>Lachnospirales</taxon>
        <taxon>Lachnospiraceae</taxon>
        <taxon>Eisenbergiella</taxon>
    </lineage>
</organism>
<protein>
    <recommendedName>
        <fullName evidence="3">HTH tetR-type domain-containing protein</fullName>
    </recommendedName>
</protein>
<dbReference type="PROSITE" id="PS50977">
    <property type="entry name" value="HTH_TETR_2"/>
    <property type="match status" value="1"/>
</dbReference>
<proteinExistence type="predicted"/>
<dbReference type="InterPro" id="IPR001647">
    <property type="entry name" value="HTH_TetR"/>
</dbReference>
<evidence type="ECO:0000313" key="4">
    <source>
        <dbReference type="EMBL" id="ODM04132.1"/>
    </source>
</evidence>
<dbReference type="InterPro" id="IPR039532">
    <property type="entry name" value="TetR_C_Firmicutes"/>
</dbReference>
<comment type="caution">
    <text evidence="4">The sequence shown here is derived from an EMBL/GenBank/DDBJ whole genome shotgun (WGS) entry which is preliminary data.</text>
</comment>
<dbReference type="RefSeq" id="WP_171905592.1">
    <property type="nucleotide sequence ID" value="NZ_JAQCZP010000040.1"/>
</dbReference>
<dbReference type="AlphaFoldDB" id="A0A1E3A5S9"/>
<dbReference type="SUPFAM" id="SSF46689">
    <property type="entry name" value="Homeodomain-like"/>
    <property type="match status" value="1"/>
</dbReference>
<reference evidence="4 5" key="1">
    <citation type="submission" date="2016-07" db="EMBL/GenBank/DDBJ databases">
        <title>Characterization of isolates of Eisenbergiella tayi derived from blood cultures, using whole genome sequencing.</title>
        <authorList>
            <person name="Burdz T."/>
            <person name="Wiebe D."/>
            <person name="Huynh C."/>
            <person name="Bernard K."/>
        </authorList>
    </citation>
    <scope>NUCLEOTIDE SEQUENCE [LARGE SCALE GENOMIC DNA]</scope>
    <source>
        <strain evidence="4 5">NML 110608</strain>
    </source>
</reference>
<gene>
    <name evidence="4" type="ORF">BEI61_04936</name>
</gene>
<dbReference type="Proteomes" id="UP000094067">
    <property type="component" value="Unassembled WGS sequence"/>
</dbReference>
<evidence type="ECO:0000256" key="2">
    <source>
        <dbReference type="PROSITE-ProRule" id="PRU00335"/>
    </source>
</evidence>
<name>A0A1E3A5S9_9FIRM</name>
<evidence type="ECO:0000259" key="3">
    <source>
        <dbReference type="PROSITE" id="PS50977"/>
    </source>
</evidence>
<dbReference type="GO" id="GO:0003677">
    <property type="term" value="F:DNA binding"/>
    <property type="evidence" value="ECO:0007669"/>
    <property type="project" value="UniProtKB-UniRule"/>
</dbReference>
<dbReference type="PANTHER" id="PTHR43479">
    <property type="entry name" value="ACREF/ENVCD OPERON REPRESSOR-RELATED"/>
    <property type="match status" value="1"/>
</dbReference>
<dbReference type="Gene3D" id="1.10.357.10">
    <property type="entry name" value="Tetracycline Repressor, domain 2"/>
    <property type="match status" value="1"/>
</dbReference>
<dbReference type="InterPro" id="IPR009057">
    <property type="entry name" value="Homeodomain-like_sf"/>
</dbReference>
<accession>A0A1E3A5S9</accession>
<dbReference type="InterPro" id="IPR050624">
    <property type="entry name" value="HTH-type_Tx_Regulator"/>
</dbReference>
<keyword evidence="1 2" id="KW-0238">DNA-binding</keyword>
<sequence length="177" mass="20259">MENQRIRLSKAMLKAGLLTLLKEKPLNQISIYELCAASQINRTTFYKYYGSQTDLLKEIEADFFAQLDEDLKPIIEQNPEALISVLNHLHEQRELFCTLVKVIPTQDFAEHLFTIPSIARIFRNMADAGNYSESEAKYIRRFVFQGTFAVLCDWLGSENPEPVSEIAGVLSLLKSRL</sequence>
<feature type="DNA-binding region" description="H-T-H motif" evidence="2">
    <location>
        <begin position="30"/>
        <end position="49"/>
    </location>
</feature>
<dbReference type="PATRIC" id="fig|1432052.4.peg.5478"/>
<evidence type="ECO:0000313" key="5">
    <source>
        <dbReference type="Proteomes" id="UP000094067"/>
    </source>
</evidence>
<evidence type="ECO:0000256" key="1">
    <source>
        <dbReference type="ARBA" id="ARBA00023125"/>
    </source>
</evidence>
<dbReference type="Pfam" id="PF14278">
    <property type="entry name" value="TetR_C_8"/>
    <property type="match status" value="1"/>
</dbReference>